<keyword evidence="4" id="KW-1185">Reference proteome</keyword>
<evidence type="ECO:0000313" key="4">
    <source>
        <dbReference type="Proteomes" id="UP000050761"/>
    </source>
</evidence>
<keyword evidence="1" id="KW-0175">Coiled coil</keyword>
<feature type="region of interest" description="Disordered" evidence="2">
    <location>
        <begin position="116"/>
        <end position="142"/>
    </location>
</feature>
<protein>
    <submittedName>
        <fullName evidence="3 5">Uncharacterized protein</fullName>
    </submittedName>
</protein>
<reference evidence="3 4" key="1">
    <citation type="submission" date="2018-11" db="EMBL/GenBank/DDBJ databases">
        <authorList>
            <consortium name="Pathogen Informatics"/>
        </authorList>
    </citation>
    <scope>NUCLEOTIDE SEQUENCE [LARGE SCALE GENOMIC DNA]</scope>
</reference>
<evidence type="ECO:0000256" key="2">
    <source>
        <dbReference type="SAM" id="MobiDB-lite"/>
    </source>
</evidence>
<dbReference type="AlphaFoldDB" id="A0A3P8EU15"/>
<evidence type="ECO:0000256" key="1">
    <source>
        <dbReference type="SAM" id="Coils"/>
    </source>
</evidence>
<sequence length="210" mass="23512">MATKDDLPPYIALVFELLNETRNETKELIKTNSDLLAEIRHLKEENLLLKQQLNNSVAPNVNGAPRQIFFQPDDFKGDPSKFVPPADVEHLVIQYPSRLSGVRSVKFDTKRKKWQEVEPTTTTATTTTATTTTTPRPTTTTGTEADVRSALVYPSVGRCTYSAMYQTAFQGEMNTCELFRDSIIDYRSTGTIVYDGSTVFFDGIKCEGPQ</sequence>
<dbReference type="WBParaSite" id="HPBE_0001872301-mRNA-1">
    <property type="protein sequence ID" value="HPBE_0001872301-mRNA-1"/>
    <property type="gene ID" value="HPBE_0001872301"/>
</dbReference>
<feature type="coiled-coil region" evidence="1">
    <location>
        <begin position="18"/>
        <end position="52"/>
    </location>
</feature>
<evidence type="ECO:0000313" key="3">
    <source>
        <dbReference type="EMBL" id="VDP12663.1"/>
    </source>
</evidence>
<name>A0A3P8EU15_HELPZ</name>
<gene>
    <name evidence="3" type="ORF">HPBE_LOCUS18722</name>
</gene>
<organism evidence="3">
    <name type="scientific">Heligmosomoides polygyrus</name>
    <name type="common">Parasitic roundworm</name>
    <dbReference type="NCBI Taxonomy" id="6339"/>
    <lineage>
        <taxon>Eukaryota</taxon>
        <taxon>Metazoa</taxon>
        <taxon>Ecdysozoa</taxon>
        <taxon>Nematoda</taxon>
        <taxon>Chromadorea</taxon>
        <taxon>Rhabditida</taxon>
        <taxon>Rhabditina</taxon>
        <taxon>Rhabditomorpha</taxon>
        <taxon>Strongyloidea</taxon>
        <taxon>Heligmosomidae</taxon>
        <taxon>Heligmosomoides</taxon>
    </lineage>
</organism>
<proteinExistence type="predicted"/>
<dbReference type="Proteomes" id="UP000050761">
    <property type="component" value="Unassembled WGS sequence"/>
</dbReference>
<evidence type="ECO:0000313" key="5">
    <source>
        <dbReference type="WBParaSite" id="HPBE_0001872301-mRNA-1"/>
    </source>
</evidence>
<dbReference type="CDD" id="cd14686">
    <property type="entry name" value="bZIP"/>
    <property type="match status" value="1"/>
</dbReference>
<dbReference type="EMBL" id="UZAH01030878">
    <property type="protein sequence ID" value="VDP12663.1"/>
    <property type="molecule type" value="Genomic_DNA"/>
</dbReference>
<dbReference type="OrthoDB" id="5816936at2759"/>
<accession>A0A3P8EU15</accession>
<feature type="compositionally biased region" description="Low complexity" evidence="2">
    <location>
        <begin position="119"/>
        <end position="142"/>
    </location>
</feature>
<reference evidence="5" key="2">
    <citation type="submission" date="2019-09" db="UniProtKB">
        <authorList>
            <consortium name="WormBaseParasite"/>
        </authorList>
    </citation>
    <scope>IDENTIFICATION</scope>
</reference>